<sequence>MTTETSLDLRLAQEQEQEQEQPNRYRSNVRPAPYRIPAAPPIAWASDNSPRRAWVSRLLLACLLVLQAVLTLRLRNSASPTEMHVLPDHRFGGDFTSGSSLYPSIAQMMEGALGIQGLRFLSMVFMVCATGLLYSWSTRLFNERVGLVAAGAFAVIAPTQVLGALATEDALSLFLLALATWLVVLSRSGPFWPAIAAAPVALLAVVVKFGALFYLPWLVMLAVLVSLRHTATGQAVMRAAPLAGAFLCSAGYYIMATSGLTAPEGEPVSDLLQGWLNWIGLFTAFALLGVVMYTRRARMGEVPTGASPDPSPVWRLMLGVAMVLPALLAPFFLLASPVFGTVWRPQFAFGALLAATMVGVGLVRLVGAHFHFPNLGIAAAVALLSLGMTQSEYEYTLWPSYENVAKVVDTQMQSEGRYLASDPGTFSFYMENYRTAQWNATSELKGSAESVLKKRTYNLIVLQTPAGSAIDKDLLEALKKGVGNYRMLTGEPFRLGWTGGSHQLWIPDLVHPVK</sequence>
<evidence type="ECO:0000313" key="3">
    <source>
        <dbReference type="EMBL" id="GAA0963603.1"/>
    </source>
</evidence>
<evidence type="ECO:0000256" key="1">
    <source>
        <dbReference type="SAM" id="MobiDB-lite"/>
    </source>
</evidence>
<feature type="transmembrane region" description="Helical" evidence="2">
    <location>
        <begin position="347"/>
        <end position="367"/>
    </location>
</feature>
<accession>A0ABP4C9Z5</accession>
<proteinExistence type="predicted"/>
<keyword evidence="2" id="KW-1133">Transmembrane helix</keyword>
<feature type="transmembrane region" description="Helical" evidence="2">
    <location>
        <begin position="117"/>
        <end position="136"/>
    </location>
</feature>
<feature type="transmembrane region" description="Helical" evidence="2">
    <location>
        <begin position="313"/>
        <end position="335"/>
    </location>
</feature>
<dbReference type="EMBL" id="BAAAHH010000030">
    <property type="protein sequence ID" value="GAA0963603.1"/>
    <property type="molecule type" value="Genomic_DNA"/>
</dbReference>
<feature type="transmembrane region" description="Helical" evidence="2">
    <location>
        <begin position="275"/>
        <end position="293"/>
    </location>
</feature>
<reference evidence="4" key="1">
    <citation type="journal article" date="2019" name="Int. J. Syst. Evol. Microbiol.">
        <title>The Global Catalogue of Microorganisms (GCM) 10K type strain sequencing project: providing services to taxonomists for standard genome sequencing and annotation.</title>
        <authorList>
            <consortium name="The Broad Institute Genomics Platform"/>
            <consortium name="The Broad Institute Genome Sequencing Center for Infectious Disease"/>
            <person name="Wu L."/>
            <person name="Ma J."/>
        </authorList>
    </citation>
    <scope>NUCLEOTIDE SEQUENCE [LARGE SCALE GENOMIC DNA]</scope>
    <source>
        <strain evidence="4">JCM 10696</strain>
    </source>
</reference>
<evidence type="ECO:0000313" key="4">
    <source>
        <dbReference type="Proteomes" id="UP001500665"/>
    </source>
</evidence>
<feature type="transmembrane region" description="Helical" evidence="2">
    <location>
        <begin position="173"/>
        <end position="195"/>
    </location>
</feature>
<feature type="transmembrane region" description="Helical" evidence="2">
    <location>
        <begin position="201"/>
        <end position="224"/>
    </location>
</feature>
<evidence type="ECO:0000256" key="2">
    <source>
        <dbReference type="SAM" id="Phobius"/>
    </source>
</evidence>
<feature type="transmembrane region" description="Helical" evidence="2">
    <location>
        <begin position="236"/>
        <end position="255"/>
    </location>
</feature>
<feature type="transmembrane region" description="Helical" evidence="2">
    <location>
        <begin position="148"/>
        <end position="166"/>
    </location>
</feature>
<dbReference type="RefSeq" id="WP_344244336.1">
    <property type="nucleotide sequence ID" value="NZ_BAAAHH010000030.1"/>
</dbReference>
<gene>
    <name evidence="3" type="ORF">GCM10009550_59550</name>
</gene>
<keyword evidence="4" id="KW-1185">Reference proteome</keyword>
<protein>
    <submittedName>
        <fullName evidence="3">DUF3824 domain-containing protein</fullName>
    </submittedName>
</protein>
<comment type="caution">
    <text evidence="3">The sequence shown here is derived from an EMBL/GenBank/DDBJ whole genome shotgun (WGS) entry which is preliminary data.</text>
</comment>
<keyword evidence="2" id="KW-0812">Transmembrane</keyword>
<name>A0ABP4C9Z5_9ACTN</name>
<organism evidence="3 4">
    <name type="scientific">Actinocorallia libanotica</name>
    <dbReference type="NCBI Taxonomy" id="46162"/>
    <lineage>
        <taxon>Bacteria</taxon>
        <taxon>Bacillati</taxon>
        <taxon>Actinomycetota</taxon>
        <taxon>Actinomycetes</taxon>
        <taxon>Streptosporangiales</taxon>
        <taxon>Thermomonosporaceae</taxon>
        <taxon>Actinocorallia</taxon>
    </lineage>
</organism>
<feature type="region of interest" description="Disordered" evidence="1">
    <location>
        <begin position="1"/>
        <end position="30"/>
    </location>
</feature>
<dbReference type="Proteomes" id="UP001500665">
    <property type="component" value="Unassembled WGS sequence"/>
</dbReference>
<keyword evidence="2" id="KW-0472">Membrane</keyword>